<proteinExistence type="predicted"/>
<protein>
    <submittedName>
        <fullName evidence="1">Uncharacterized protein</fullName>
    </submittedName>
</protein>
<dbReference type="RefSeq" id="WP_379987316.1">
    <property type="nucleotide sequence ID" value="NZ_JADIKD010000004.1"/>
</dbReference>
<dbReference type="Proteomes" id="UP001620408">
    <property type="component" value="Unassembled WGS sequence"/>
</dbReference>
<sequence>MSDFLQRVLQGYRPLYLRGLLMDGQYRLPVSPPVETRPRGKPVPATRPPRLQTIATVAMTGLCAGATIAAAGRPNGETL</sequence>
<comment type="caution">
    <text evidence="1">The sequence shown here is derived from an EMBL/GenBank/DDBJ whole genome shotgun (WGS) entry which is preliminary data.</text>
</comment>
<organism evidence="1 2">
    <name type="scientific">Dyella koreensis</name>
    <dbReference type="NCBI Taxonomy" id="311235"/>
    <lineage>
        <taxon>Bacteria</taxon>
        <taxon>Pseudomonadati</taxon>
        <taxon>Pseudomonadota</taxon>
        <taxon>Gammaproteobacteria</taxon>
        <taxon>Lysobacterales</taxon>
        <taxon>Rhodanobacteraceae</taxon>
        <taxon>Dyella</taxon>
    </lineage>
</organism>
<name>A0ABW8K1S1_9GAMM</name>
<evidence type="ECO:0000313" key="1">
    <source>
        <dbReference type="EMBL" id="MFK2915738.1"/>
    </source>
</evidence>
<dbReference type="EMBL" id="JADIKD010000004">
    <property type="protein sequence ID" value="MFK2915738.1"/>
    <property type="molecule type" value="Genomic_DNA"/>
</dbReference>
<gene>
    <name evidence="1" type="ORF">ISS97_00570</name>
</gene>
<evidence type="ECO:0000313" key="2">
    <source>
        <dbReference type="Proteomes" id="UP001620408"/>
    </source>
</evidence>
<reference evidence="1 2" key="1">
    <citation type="submission" date="2020-10" db="EMBL/GenBank/DDBJ databases">
        <title>Phylogeny of dyella-like bacteria.</title>
        <authorList>
            <person name="Fu J."/>
        </authorList>
    </citation>
    <scope>NUCLEOTIDE SEQUENCE [LARGE SCALE GENOMIC DNA]</scope>
    <source>
        <strain evidence="1 2">BB4</strain>
    </source>
</reference>
<keyword evidence="2" id="KW-1185">Reference proteome</keyword>
<accession>A0ABW8K1S1</accession>